<dbReference type="AlphaFoldDB" id="A0A3N9NZQ4"/>
<dbReference type="Gene3D" id="3.40.50.360">
    <property type="match status" value="1"/>
</dbReference>
<dbReference type="EMBL" id="RQPI01000014">
    <property type="protein sequence ID" value="RQW09408.1"/>
    <property type="molecule type" value="Genomic_DNA"/>
</dbReference>
<organism evidence="3 4">
    <name type="scientific">Paenibacillus rhizophilus</name>
    <dbReference type="NCBI Taxonomy" id="1850366"/>
    <lineage>
        <taxon>Bacteria</taxon>
        <taxon>Bacillati</taxon>
        <taxon>Bacillota</taxon>
        <taxon>Bacilli</taxon>
        <taxon>Bacillales</taxon>
        <taxon>Paenibacillaceae</taxon>
        <taxon>Paenibacillus</taxon>
    </lineage>
</organism>
<dbReference type="Proteomes" id="UP000282529">
    <property type="component" value="Unassembled WGS sequence"/>
</dbReference>
<feature type="region of interest" description="Disordered" evidence="1">
    <location>
        <begin position="18"/>
        <end position="56"/>
    </location>
</feature>
<dbReference type="GO" id="GO:0016651">
    <property type="term" value="F:oxidoreductase activity, acting on NAD(P)H"/>
    <property type="evidence" value="ECO:0007669"/>
    <property type="project" value="UniProtKB-ARBA"/>
</dbReference>
<evidence type="ECO:0000259" key="2">
    <source>
        <dbReference type="Pfam" id="PF12682"/>
    </source>
</evidence>
<reference evidence="3 4" key="1">
    <citation type="submission" date="2018-11" db="EMBL/GenBank/DDBJ databases">
        <title>Genome sequence of strain 7197.</title>
        <authorList>
            <person name="Gao J."/>
            <person name="Sun J."/>
        </authorList>
    </citation>
    <scope>NUCLEOTIDE SEQUENCE [LARGE SCALE GENOMIC DNA]</scope>
    <source>
        <strain evidence="3 4">7197</strain>
    </source>
</reference>
<proteinExistence type="predicted"/>
<dbReference type="InterPro" id="IPR029039">
    <property type="entry name" value="Flavoprotein-like_sf"/>
</dbReference>
<dbReference type="PANTHER" id="PTHR39201">
    <property type="entry name" value="EXPORTED PROTEIN-RELATED"/>
    <property type="match status" value="1"/>
</dbReference>
<dbReference type="GO" id="GO:0010181">
    <property type="term" value="F:FMN binding"/>
    <property type="evidence" value="ECO:0007669"/>
    <property type="project" value="InterPro"/>
</dbReference>
<sequence>MFSMLMLFSLAACGGGNSTETVSNSGNTPPSTAPASAPVPTESIASSGEQQPEGENGKTLVAYFSRVGTSSLSEDVDAVTSASLRIGDEGLIGNTKVVVDMVQDVVDGDEFQIVTVEPYPGDFEETTDLALEQQKADARPELATHVENMDEYDVIFLGYPNWWGTIPMPVYTFLEEYDFSGKTIIPFITHDGSSLGRSVNDIRELAPEANILDGLAVQGNRAEDAQDEVNKWLQEIGIVN</sequence>
<evidence type="ECO:0000256" key="1">
    <source>
        <dbReference type="SAM" id="MobiDB-lite"/>
    </source>
</evidence>
<dbReference type="PANTHER" id="PTHR39201:SF1">
    <property type="entry name" value="FLAVODOXIN-LIKE DOMAIN-CONTAINING PROTEIN"/>
    <property type="match status" value="1"/>
</dbReference>
<dbReference type="Pfam" id="PF12682">
    <property type="entry name" value="Flavodoxin_4"/>
    <property type="match status" value="1"/>
</dbReference>
<evidence type="ECO:0000313" key="3">
    <source>
        <dbReference type="EMBL" id="RQW09408.1"/>
    </source>
</evidence>
<evidence type="ECO:0000313" key="4">
    <source>
        <dbReference type="Proteomes" id="UP000282529"/>
    </source>
</evidence>
<gene>
    <name evidence="3" type="ORF">EH198_19515</name>
</gene>
<feature type="domain" description="Flavodoxin-like" evidence="2">
    <location>
        <begin position="93"/>
        <end position="235"/>
    </location>
</feature>
<dbReference type="InterPro" id="IPR008254">
    <property type="entry name" value="Flavodoxin/NO_synth"/>
</dbReference>
<protein>
    <submittedName>
        <fullName evidence="3">Flavodoxin</fullName>
    </submittedName>
</protein>
<accession>A0A3N9NZQ4</accession>
<dbReference type="SUPFAM" id="SSF52218">
    <property type="entry name" value="Flavoproteins"/>
    <property type="match status" value="1"/>
</dbReference>
<dbReference type="OrthoDB" id="9806505at2"/>
<feature type="compositionally biased region" description="Low complexity" evidence="1">
    <location>
        <begin position="28"/>
        <end position="43"/>
    </location>
</feature>
<comment type="caution">
    <text evidence="3">The sequence shown here is derived from an EMBL/GenBank/DDBJ whole genome shotgun (WGS) entry which is preliminary data.</text>
</comment>
<name>A0A3N9NZQ4_9BACL</name>
<feature type="compositionally biased region" description="Polar residues" evidence="1">
    <location>
        <begin position="18"/>
        <end position="27"/>
    </location>
</feature>
<keyword evidence="4" id="KW-1185">Reference proteome</keyword>